<dbReference type="EMBL" id="JBHLWE010000037">
    <property type="protein sequence ID" value="MFC0341377.1"/>
    <property type="molecule type" value="Genomic_DNA"/>
</dbReference>
<dbReference type="InterPro" id="IPR041698">
    <property type="entry name" value="Methyltransf_25"/>
</dbReference>
<organism evidence="2 3">
    <name type="scientific">Paracoccus niistensis</name>
    <dbReference type="NCBI Taxonomy" id="632935"/>
    <lineage>
        <taxon>Bacteria</taxon>
        <taxon>Pseudomonadati</taxon>
        <taxon>Pseudomonadota</taxon>
        <taxon>Alphaproteobacteria</taxon>
        <taxon>Rhodobacterales</taxon>
        <taxon>Paracoccaceae</taxon>
        <taxon>Paracoccus</taxon>
    </lineage>
</organism>
<dbReference type="EC" id="2.1.1.64" evidence="2"/>
<dbReference type="Gene3D" id="3.40.50.150">
    <property type="entry name" value="Vaccinia Virus protein VP39"/>
    <property type="match status" value="1"/>
</dbReference>
<keyword evidence="2" id="KW-0808">Transferase</keyword>
<proteinExistence type="predicted"/>
<dbReference type="RefSeq" id="WP_377699015.1">
    <property type="nucleotide sequence ID" value="NZ_JBHLWE010000037.1"/>
</dbReference>
<sequence>MGKKRLDSRSVGLDVAAELVKWLTGAENLHYGLWTGLEVNASNLGAAQAAYTAKLFAFLPDGPLSILDIGGGAGETAKELIALGHRVEIVVPSRCLADRCRNNAPQAKVHEMTFEDFEAAERFNLCLFSESFQYIPLETALDKALKVTQPGGHVLIADCFRSEGFAVAGEVRPPGGGHPIAKFRKAVAALPVEELASEDITEAVAPSIVLEQELFHVFGKAVDRIDSELLIKRPGTRWATAHLLKLILGRRRLARLDARLRGNFRTSEAFIRNNRYMITLLRKLP</sequence>
<dbReference type="Pfam" id="PF13649">
    <property type="entry name" value="Methyltransf_25"/>
    <property type="match status" value="1"/>
</dbReference>
<evidence type="ECO:0000313" key="3">
    <source>
        <dbReference type="Proteomes" id="UP001589799"/>
    </source>
</evidence>
<evidence type="ECO:0000313" key="2">
    <source>
        <dbReference type="EMBL" id="MFC0341377.1"/>
    </source>
</evidence>
<keyword evidence="3" id="KW-1185">Reference proteome</keyword>
<gene>
    <name evidence="2" type="ORF">ACFFII_11460</name>
</gene>
<dbReference type="EC" id="2.1.1.222" evidence="2"/>
<keyword evidence="2" id="KW-0489">Methyltransferase</keyword>
<reference evidence="2 3" key="1">
    <citation type="submission" date="2024-09" db="EMBL/GenBank/DDBJ databases">
        <authorList>
            <person name="Sun Q."/>
            <person name="Mori K."/>
        </authorList>
    </citation>
    <scope>NUCLEOTIDE SEQUENCE [LARGE SCALE GENOMIC DNA]</scope>
    <source>
        <strain evidence="2 3">KCTC 22789</strain>
    </source>
</reference>
<feature type="domain" description="Methyltransferase" evidence="1">
    <location>
        <begin position="66"/>
        <end position="152"/>
    </location>
</feature>
<evidence type="ECO:0000259" key="1">
    <source>
        <dbReference type="Pfam" id="PF13649"/>
    </source>
</evidence>
<dbReference type="InterPro" id="IPR029063">
    <property type="entry name" value="SAM-dependent_MTases_sf"/>
</dbReference>
<dbReference type="SUPFAM" id="SSF53335">
    <property type="entry name" value="S-adenosyl-L-methionine-dependent methyltransferases"/>
    <property type="match status" value="1"/>
</dbReference>
<dbReference type="GO" id="GO:0032259">
    <property type="term" value="P:methylation"/>
    <property type="evidence" value="ECO:0007669"/>
    <property type="project" value="UniProtKB-KW"/>
</dbReference>
<protein>
    <submittedName>
        <fullName evidence="2">Class I SAM-dependent methyltransferase</fullName>
        <ecNumber evidence="2">2.1.1.222</ecNumber>
        <ecNumber evidence="2">2.1.1.64</ecNumber>
    </submittedName>
</protein>
<dbReference type="GO" id="GO:0061542">
    <property type="term" value="F:3-demethylubiquinol 3-O-methyltransferase activity"/>
    <property type="evidence" value="ECO:0007669"/>
    <property type="project" value="UniProtKB-EC"/>
</dbReference>
<accession>A0ABV6I5W5</accession>
<dbReference type="GO" id="GO:0102208">
    <property type="term" value="F:2-polyprenyl-6-hydroxyphenol methylase activity"/>
    <property type="evidence" value="ECO:0007669"/>
    <property type="project" value="UniProtKB-EC"/>
</dbReference>
<name>A0ABV6I5W5_9RHOB</name>
<comment type="caution">
    <text evidence="2">The sequence shown here is derived from an EMBL/GenBank/DDBJ whole genome shotgun (WGS) entry which is preliminary data.</text>
</comment>
<dbReference type="Proteomes" id="UP001589799">
    <property type="component" value="Unassembled WGS sequence"/>
</dbReference>